<accession>A0A9D3V5D5</accession>
<dbReference type="InterPro" id="IPR046342">
    <property type="entry name" value="CBS_dom_sf"/>
</dbReference>
<dbReference type="EMBL" id="JAIQCV010000008">
    <property type="protein sequence ID" value="KAH1072490.1"/>
    <property type="molecule type" value="Genomic_DNA"/>
</dbReference>
<protein>
    <recommendedName>
        <fullName evidence="4">CNNM transmembrane domain-containing protein</fullName>
    </recommendedName>
</protein>
<name>A0A9D3V5D5_9ROSI</name>
<evidence type="ECO:0000256" key="1">
    <source>
        <dbReference type="SAM" id="MobiDB-lite"/>
    </source>
</evidence>
<dbReference type="Proteomes" id="UP000828251">
    <property type="component" value="Unassembled WGS sequence"/>
</dbReference>
<gene>
    <name evidence="2" type="ORF">J1N35_024818</name>
</gene>
<dbReference type="Gene3D" id="3.10.580.10">
    <property type="entry name" value="CBS-domain"/>
    <property type="match status" value="1"/>
</dbReference>
<feature type="region of interest" description="Disordered" evidence="1">
    <location>
        <begin position="54"/>
        <end position="76"/>
    </location>
</feature>
<dbReference type="OrthoDB" id="1713440at2759"/>
<evidence type="ECO:0000313" key="3">
    <source>
        <dbReference type="Proteomes" id="UP000828251"/>
    </source>
</evidence>
<organism evidence="2 3">
    <name type="scientific">Gossypium stocksii</name>
    <dbReference type="NCBI Taxonomy" id="47602"/>
    <lineage>
        <taxon>Eukaryota</taxon>
        <taxon>Viridiplantae</taxon>
        <taxon>Streptophyta</taxon>
        <taxon>Embryophyta</taxon>
        <taxon>Tracheophyta</taxon>
        <taxon>Spermatophyta</taxon>
        <taxon>Magnoliopsida</taxon>
        <taxon>eudicotyledons</taxon>
        <taxon>Gunneridae</taxon>
        <taxon>Pentapetalae</taxon>
        <taxon>rosids</taxon>
        <taxon>malvids</taxon>
        <taxon>Malvales</taxon>
        <taxon>Malvaceae</taxon>
        <taxon>Malvoideae</taxon>
        <taxon>Gossypium</taxon>
    </lineage>
</organism>
<evidence type="ECO:0008006" key="4">
    <source>
        <dbReference type="Google" id="ProtNLM"/>
    </source>
</evidence>
<proteinExistence type="predicted"/>
<keyword evidence="3" id="KW-1185">Reference proteome</keyword>
<dbReference type="AlphaFoldDB" id="A0A9D3V5D5"/>
<reference evidence="2 3" key="1">
    <citation type="journal article" date="2021" name="Plant Biotechnol. J.">
        <title>Multi-omics assisted identification of the key and species-specific regulatory components of drought-tolerant mechanisms in Gossypium stocksii.</title>
        <authorList>
            <person name="Yu D."/>
            <person name="Ke L."/>
            <person name="Zhang D."/>
            <person name="Wu Y."/>
            <person name="Sun Y."/>
            <person name="Mei J."/>
            <person name="Sun J."/>
            <person name="Sun Y."/>
        </authorList>
    </citation>
    <scope>NUCLEOTIDE SEQUENCE [LARGE SCALE GENOMIC DNA]</scope>
    <source>
        <strain evidence="3">cv. E1</strain>
        <tissue evidence="2">Leaf</tissue>
    </source>
</reference>
<evidence type="ECO:0000313" key="2">
    <source>
        <dbReference type="EMBL" id="KAH1072490.1"/>
    </source>
</evidence>
<comment type="caution">
    <text evidence="2">The sequence shown here is derived from an EMBL/GenBank/DDBJ whole genome shotgun (WGS) entry which is preliminary data.</text>
</comment>
<sequence length="122" mass="13890">MHGFPFGIYCSNLSLSVRLKTGPLPEVRVDMDANKHPKEKVLRRKRSLKWKSFPATGRSLKGGSRGKKWTNGTDSDIIHLNDNPLPTLSEEEAIGIITMQDVIEELLQEEIFDETDHHYEDS</sequence>